<dbReference type="PANTHER" id="PTHR43968:SF6">
    <property type="entry name" value="GLUTATHIONE S-TRANSFERASE OMEGA"/>
    <property type="match status" value="1"/>
</dbReference>
<dbReference type="Gene3D" id="3.40.30.10">
    <property type="entry name" value="Glutaredoxin"/>
    <property type="match status" value="1"/>
</dbReference>
<dbReference type="SUPFAM" id="SSF47616">
    <property type="entry name" value="GST C-terminal domain-like"/>
    <property type="match status" value="1"/>
</dbReference>
<dbReference type="AlphaFoldDB" id="A0A7J6L8Z1"/>
<protein>
    <recommendedName>
        <fullName evidence="1">GST N-terminal domain-containing protein</fullName>
    </recommendedName>
</protein>
<dbReference type="Pfam" id="PF13410">
    <property type="entry name" value="GST_C_2"/>
    <property type="match status" value="1"/>
</dbReference>
<dbReference type="InterPro" id="IPR004045">
    <property type="entry name" value="Glutathione_S-Trfase_N"/>
</dbReference>
<dbReference type="PROSITE" id="PS50404">
    <property type="entry name" value="GST_NTER"/>
    <property type="match status" value="1"/>
</dbReference>
<sequence>MSCAGQFTLYGSNASPYSCKMRALMRYRRLPFNWVILNPMEIPSHPNPNIRSLKARVIPILEWPDGRVLNDSTVIIEALDADFPRSRDVLPRDASQRFMVKLLEDFFDEWFMKAMFNRRWSSEADRDWSSRWIITDQLLTSPTLRILPSASDMANLTAVFRERQVSRVKLVGCEDDELWQRVMYEVMEAMDEQLRFGDAVRFLFSYRPTSADFSLYGILKQFSLDSTGGHVLREQFPSVYCWIQAMDDLSGLVVEGEFQYATVDTPAVRKILNLVDTMYLPYLAANAVRNRGEEVEVKLTLKDGVTFVHKEAFGPYQKRCFEDLKAQYKRLAPSQRAAVAQLVGPGMDHLLADEHSKL</sequence>
<dbReference type="GO" id="GO:0005737">
    <property type="term" value="C:cytoplasm"/>
    <property type="evidence" value="ECO:0007669"/>
    <property type="project" value="TreeGrafter"/>
</dbReference>
<name>A0A7J6L8Z1_PERCH</name>
<dbReference type="Pfam" id="PF13417">
    <property type="entry name" value="GST_N_3"/>
    <property type="match status" value="1"/>
</dbReference>
<dbReference type="OrthoDB" id="420179at2759"/>
<feature type="domain" description="GST N-terminal" evidence="1">
    <location>
        <begin position="5"/>
        <end position="87"/>
    </location>
</feature>
<organism evidence="2 3">
    <name type="scientific">Perkinsus chesapeaki</name>
    <name type="common">Clam parasite</name>
    <name type="synonym">Perkinsus andrewsi</name>
    <dbReference type="NCBI Taxonomy" id="330153"/>
    <lineage>
        <taxon>Eukaryota</taxon>
        <taxon>Sar</taxon>
        <taxon>Alveolata</taxon>
        <taxon>Perkinsozoa</taxon>
        <taxon>Perkinsea</taxon>
        <taxon>Perkinsida</taxon>
        <taxon>Perkinsidae</taxon>
        <taxon>Perkinsus</taxon>
    </lineage>
</organism>
<dbReference type="CDD" id="cd00570">
    <property type="entry name" value="GST_N_family"/>
    <property type="match status" value="1"/>
</dbReference>
<gene>
    <name evidence="2" type="ORF">FOL47_009333</name>
</gene>
<evidence type="ECO:0000313" key="2">
    <source>
        <dbReference type="EMBL" id="KAF4655687.1"/>
    </source>
</evidence>
<accession>A0A7J6L8Z1</accession>
<dbReference type="InterPro" id="IPR036282">
    <property type="entry name" value="Glutathione-S-Trfase_C_sf"/>
</dbReference>
<comment type="caution">
    <text evidence="2">The sequence shown here is derived from an EMBL/GenBank/DDBJ whole genome shotgun (WGS) entry which is preliminary data.</text>
</comment>
<reference evidence="2 3" key="1">
    <citation type="submission" date="2020-04" db="EMBL/GenBank/DDBJ databases">
        <title>Perkinsus chesapeaki whole genome sequence.</title>
        <authorList>
            <person name="Bogema D.R."/>
        </authorList>
    </citation>
    <scope>NUCLEOTIDE SEQUENCE [LARGE SCALE GENOMIC DNA]</scope>
    <source>
        <strain evidence="2">ATCC PRA-425</strain>
    </source>
</reference>
<dbReference type="InterPro" id="IPR036249">
    <property type="entry name" value="Thioredoxin-like_sf"/>
</dbReference>
<dbReference type="SUPFAM" id="SSF52833">
    <property type="entry name" value="Thioredoxin-like"/>
    <property type="match status" value="1"/>
</dbReference>
<dbReference type="EMBL" id="JAAPAO010000643">
    <property type="protein sequence ID" value="KAF4655687.1"/>
    <property type="molecule type" value="Genomic_DNA"/>
</dbReference>
<proteinExistence type="predicted"/>
<evidence type="ECO:0000259" key="1">
    <source>
        <dbReference type="PROSITE" id="PS50404"/>
    </source>
</evidence>
<evidence type="ECO:0000313" key="3">
    <source>
        <dbReference type="Proteomes" id="UP000591131"/>
    </source>
</evidence>
<dbReference type="Gene3D" id="1.20.1050.10">
    <property type="match status" value="1"/>
</dbReference>
<keyword evidence="3" id="KW-1185">Reference proteome</keyword>
<dbReference type="InterPro" id="IPR050983">
    <property type="entry name" value="GST_Omega/HSP26"/>
</dbReference>
<dbReference type="Proteomes" id="UP000591131">
    <property type="component" value="Unassembled WGS sequence"/>
</dbReference>
<dbReference type="PANTHER" id="PTHR43968">
    <property type="match status" value="1"/>
</dbReference>